<dbReference type="Gene3D" id="3.40.50.2000">
    <property type="entry name" value="Glycogen Phosphorylase B"/>
    <property type="match status" value="1"/>
</dbReference>
<dbReference type="AlphaFoldDB" id="A0A2I7K7H3"/>
<comment type="pathway">
    <text evidence="2 11">Bacterial outer membrane biogenesis; LPS core biosynthesis.</text>
</comment>
<reference evidence="13 14" key="1">
    <citation type="journal article" date="2017" name="Front. Microbiol.">
        <title>Phaeobacter piscinae sp. nov., a species of the Roseobacter group and potential aquaculture probiont.</title>
        <authorList>
            <person name="Sonnenschein E.C."/>
            <person name="Phippen C.B.W."/>
            <person name="Nielsen K.F."/>
            <person name="Mateiu R.V."/>
            <person name="Melchiorsen J."/>
            <person name="Gram L."/>
            <person name="Overmann J."/>
            <person name="Freese H.M."/>
        </authorList>
    </citation>
    <scope>NUCLEOTIDE SEQUENCE [LARGE SCALE GENOMIC DNA]</scope>
    <source>
        <strain evidence="13 14">P88</strain>
    </source>
</reference>
<comment type="similarity">
    <text evidence="3">Belongs to the glycosyltransferase group 1 family. Glycosyltransferase 30 subfamily.</text>
</comment>
<accession>A0A2I7K7H3</accession>
<dbReference type="GO" id="GO:0043842">
    <property type="term" value="F:Kdo transferase activity"/>
    <property type="evidence" value="ECO:0007669"/>
    <property type="project" value="UniProtKB-EC"/>
</dbReference>
<dbReference type="GO" id="GO:0005886">
    <property type="term" value="C:plasma membrane"/>
    <property type="evidence" value="ECO:0007669"/>
    <property type="project" value="UniProtKB-SubCell"/>
</dbReference>
<dbReference type="EMBL" id="CP010725">
    <property type="protein sequence ID" value="AUQ98450.1"/>
    <property type="molecule type" value="Genomic_DNA"/>
</dbReference>
<comment type="catalytic activity">
    <reaction evidence="8 11">
        <text>lipid IVA (E. coli) + CMP-3-deoxy-beta-D-manno-octulosonate = alpha-Kdo-(2-&gt;6)-lipid IVA (E. coli) + CMP + H(+)</text>
        <dbReference type="Rhea" id="RHEA:28066"/>
        <dbReference type="ChEBI" id="CHEBI:15378"/>
        <dbReference type="ChEBI" id="CHEBI:58603"/>
        <dbReference type="ChEBI" id="CHEBI:60364"/>
        <dbReference type="ChEBI" id="CHEBI:60377"/>
        <dbReference type="ChEBI" id="CHEBI:85987"/>
        <dbReference type="EC" id="2.4.99.12"/>
    </reaction>
</comment>
<dbReference type="SUPFAM" id="SSF53756">
    <property type="entry name" value="UDP-Glycosyltransferase/glycogen phosphorylase"/>
    <property type="match status" value="1"/>
</dbReference>
<feature type="active site" description="Proton acceptor" evidence="9">
    <location>
        <position position="79"/>
    </location>
</feature>
<dbReference type="UniPathway" id="UPA00958"/>
<feature type="site" description="Transition state stabilizer" evidence="10">
    <location>
        <position position="149"/>
    </location>
</feature>
<dbReference type="Proteomes" id="UP000236447">
    <property type="component" value="Chromosome"/>
</dbReference>
<dbReference type="PANTHER" id="PTHR42755:SF1">
    <property type="entry name" value="3-DEOXY-D-MANNO-OCTULOSONIC ACID TRANSFERASE, MITOCHONDRIAL-RELATED"/>
    <property type="match status" value="1"/>
</dbReference>
<protein>
    <recommendedName>
        <fullName evidence="5 11">3-deoxy-D-manno-octulosonic acid transferase</fullName>
        <shortName evidence="11">Kdo transferase</shortName>
        <ecNumber evidence="4 11">2.4.99.12</ecNumber>
    </recommendedName>
    <alternativeName>
        <fullName evidence="7 11">Lipid IV(A) 3-deoxy-D-manno-octulosonic acid transferase</fullName>
    </alternativeName>
</protein>
<proteinExistence type="inferred from homology"/>
<organism evidence="13 14">
    <name type="scientific">Phaeobacter inhibens</name>
    <dbReference type="NCBI Taxonomy" id="221822"/>
    <lineage>
        <taxon>Bacteria</taxon>
        <taxon>Pseudomonadati</taxon>
        <taxon>Pseudomonadota</taxon>
        <taxon>Alphaproteobacteria</taxon>
        <taxon>Rhodobacterales</taxon>
        <taxon>Roseobacteraceae</taxon>
        <taxon>Phaeobacter</taxon>
    </lineage>
</organism>
<evidence type="ECO:0000256" key="1">
    <source>
        <dbReference type="ARBA" id="ARBA00003394"/>
    </source>
</evidence>
<evidence type="ECO:0000256" key="10">
    <source>
        <dbReference type="PIRSR" id="PIRSR639901-2"/>
    </source>
</evidence>
<evidence type="ECO:0000256" key="7">
    <source>
        <dbReference type="ARBA" id="ARBA00031445"/>
    </source>
</evidence>
<evidence type="ECO:0000256" key="4">
    <source>
        <dbReference type="ARBA" id="ARBA00012621"/>
    </source>
</evidence>
<dbReference type="InterPro" id="IPR039901">
    <property type="entry name" value="Kdotransferase"/>
</dbReference>
<evidence type="ECO:0000313" key="13">
    <source>
        <dbReference type="EMBL" id="AUQ98450.1"/>
    </source>
</evidence>
<comment type="function">
    <text evidence="1 11">Involved in lipopolysaccharide (LPS) biosynthesis. Catalyzes the transfer of 3-deoxy-D-manno-octulosonate (Kdo) residue(s) from CMP-Kdo to lipid IV(A), the tetraacyldisaccharide-1,4'-bisphosphate precursor of lipid A.</text>
</comment>
<keyword evidence="11" id="KW-0472">Membrane</keyword>
<keyword evidence="13" id="KW-0328">Glycosyltransferase</keyword>
<dbReference type="RefSeq" id="WP_102883234.1">
    <property type="nucleotide sequence ID" value="NZ_CP010725.1"/>
</dbReference>
<keyword evidence="11" id="KW-0448">Lipopolysaccharide biosynthesis</keyword>
<feature type="site" description="Transition state stabilizer" evidence="10">
    <location>
        <position position="227"/>
    </location>
</feature>
<sequence>MTSRKTSAPPLLFHLYRAVTALLAPFAYRKVAGRLADHGVSTARQRERMGYPTEPRPVPHMPDGRPAPLLWFHGASVGESLAALSLIDKLAPRLPDAEFLLTSGTATSAEMMAKRMPANCRHQFAPLDATAPVGRFLRHWQPDAALFVESELWPVTLIAAKRSGVRLALVNARLSARSIARWASKPATAAFVMQHFDVLLSQNPQMGQSLIDLGAPADRVHPSGNLKAGSAPLPVNQTVLGSVRAELGTRPVWVASSTHRGEEEAVIAAHKALLAETPDLCLLLAPRHPERATEVTALIKKAGLSVARRSAGDTLTPETQVYLADTLGEVGTWYALSPIVFLGGSLAPIGGHNPFEVAQAGAAVITGPGYSNFAETYPPLIFAGGAVEVSDASSLAGAVQHWLTDEAALNTARTAARSVVEAQAAALDGVVDLLITHLALTSPSTSN</sequence>
<gene>
    <name evidence="13" type="primary">waaA</name>
    <name evidence="13" type="ORF">PhaeoP88_01066</name>
</gene>
<evidence type="ECO:0000256" key="5">
    <source>
        <dbReference type="ARBA" id="ARBA00019077"/>
    </source>
</evidence>
<feature type="domain" description="3-deoxy-D-manno-octulosonic-acid transferase N-terminal" evidence="12">
    <location>
        <begin position="45"/>
        <end position="228"/>
    </location>
</feature>
<dbReference type="FunFam" id="3.40.50.2000:FF:000032">
    <property type="entry name" value="3-deoxy-D-manno-octulosonic acid transferase"/>
    <property type="match status" value="1"/>
</dbReference>
<dbReference type="EC" id="2.4.99.12" evidence="4 11"/>
<dbReference type="Gene3D" id="3.40.50.11720">
    <property type="entry name" value="3-Deoxy-D-manno-octulosonic-acid transferase, N-terminal domain"/>
    <property type="match status" value="1"/>
</dbReference>
<evidence type="ECO:0000256" key="11">
    <source>
        <dbReference type="RuleBase" id="RU365103"/>
    </source>
</evidence>
<comment type="subcellular location">
    <subcellularLocation>
        <location evidence="11">Cell membrane</location>
    </subcellularLocation>
</comment>
<evidence type="ECO:0000256" key="8">
    <source>
        <dbReference type="ARBA" id="ARBA00049183"/>
    </source>
</evidence>
<evidence type="ECO:0000256" key="6">
    <source>
        <dbReference type="ARBA" id="ARBA00022679"/>
    </source>
</evidence>
<evidence type="ECO:0000259" key="12">
    <source>
        <dbReference type="Pfam" id="PF04413"/>
    </source>
</evidence>
<dbReference type="PANTHER" id="PTHR42755">
    <property type="entry name" value="3-DEOXY-MANNO-OCTULOSONATE CYTIDYLYLTRANSFERASE"/>
    <property type="match status" value="1"/>
</dbReference>
<dbReference type="InterPro" id="IPR038107">
    <property type="entry name" value="Glycos_transf_N_sf"/>
</dbReference>
<evidence type="ECO:0000256" key="9">
    <source>
        <dbReference type="PIRSR" id="PIRSR639901-1"/>
    </source>
</evidence>
<evidence type="ECO:0000313" key="14">
    <source>
        <dbReference type="Proteomes" id="UP000236447"/>
    </source>
</evidence>
<keyword evidence="11" id="KW-1003">Cell membrane</keyword>
<keyword evidence="6 11" id="KW-0808">Transferase</keyword>
<dbReference type="Pfam" id="PF04413">
    <property type="entry name" value="Glycos_transf_N"/>
    <property type="match status" value="1"/>
</dbReference>
<evidence type="ECO:0000256" key="2">
    <source>
        <dbReference type="ARBA" id="ARBA00004713"/>
    </source>
</evidence>
<dbReference type="InterPro" id="IPR007507">
    <property type="entry name" value="Glycos_transf_N"/>
</dbReference>
<dbReference type="GO" id="GO:0009245">
    <property type="term" value="P:lipid A biosynthetic process"/>
    <property type="evidence" value="ECO:0007669"/>
    <property type="project" value="TreeGrafter"/>
</dbReference>
<reference evidence="13 14" key="2">
    <citation type="journal article" date="2017" name="Genome Biol. Evol.">
        <title>Trajectories and Drivers of Genome Evolution in Surface-Associated Marine Phaeobacter.</title>
        <authorList>
            <person name="Freese H.M."/>
            <person name="Sikorski J."/>
            <person name="Bunk B."/>
            <person name="Scheuner C."/>
            <person name="Meier-Kolthoff J.P."/>
            <person name="Sproer C."/>
            <person name="Gram L."/>
            <person name="Overmann J."/>
        </authorList>
    </citation>
    <scope>NUCLEOTIDE SEQUENCE [LARGE SCALE GENOMIC DNA]</scope>
    <source>
        <strain evidence="13 14">P88</strain>
    </source>
</reference>
<name>A0A2I7K7H3_9RHOB</name>
<evidence type="ECO:0000256" key="3">
    <source>
        <dbReference type="ARBA" id="ARBA00006380"/>
    </source>
</evidence>
<dbReference type="GO" id="GO:0009244">
    <property type="term" value="P:lipopolysaccharide core region biosynthetic process"/>
    <property type="evidence" value="ECO:0007669"/>
    <property type="project" value="UniProtKB-UniRule"/>
</dbReference>